<gene>
    <name evidence="6" type="ORF">ASPVEDRAFT_72816</name>
</gene>
<dbReference type="OrthoDB" id="4521223at2759"/>
<sequence>MNPKYCTLETCSLEDAYMHYRPSIPGCIVYIALYGLLLVIQTIQCPIYRMWGFSGSMVIGLILDIIGYVARILFHGDPFNFNYFLMNLICLGLAPIFYCAALYFLLGRVVTVYRGEDISRLRPRNYAIVFVSCDVFALIMQGAGGAITSTAPDDNPGLRDTGVNVMIAGLAFQVATLTLFISFALEFIYRLIRRERRAGQSDESKDEYAALRARKTWKGFIMALVLATVTVYIRSIYRVVELNGGFDSAVANDEVAFMVLEGAMVSITCICLTVMHPGMALRTRGLKALLNQALHSWSLLARQNRP</sequence>
<dbReference type="STRING" id="1036611.A0A1L9PNG0"/>
<dbReference type="GO" id="GO:0000324">
    <property type="term" value="C:fungal-type vacuole"/>
    <property type="evidence" value="ECO:0007669"/>
    <property type="project" value="TreeGrafter"/>
</dbReference>
<organism evidence="6 7">
    <name type="scientific">Aspergillus versicolor CBS 583.65</name>
    <dbReference type="NCBI Taxonomy" id="1036611"/>
    <lineage>
        <taxon>Eukaryota</taxon>
        <taxon>Fungi</taxon>
        <taxon>Dikarya</taxon>
        <taxon>Ascomycota</taxon>
        <taxon>Pezizomycotina</taxon>
        <taxon>Eurotiomycetes</taxon>
        <taxon>Eurotiomycetidae</taxon>
        <taxon>Eurotiales</taxon>
        <taxon>Aspergillaceae</taxon>
        <taxon>Aspergillus</taxon>
        <taxon>Aspergillus subgen. Nidulantes</taxon>
    </lineage>
</organism>
<dbReference type="Proteomes" id="UP000184073">
    <property type="component" value="Unassembled WGS sequence"/>
</dbReference>
<feature type="transmembrane region" description="Helical" evidence="5">
    <location>
        <begin position="23"/>
        <end position="43"/>
    </location>
</feature>
<dbReference type="GeneID" id="63731681"/>
<dbReference type="RefSeq" id="XP_040668822.1">
    <property type="nucleotide sequence ID" value="XM_040816170.1"/>
</dbReference>
<dbReference type="InterPro" id="IPR007568">
    <property type="entry name" value="RTA1"/>
</dbReference>
<keyword evidence="2 5" id="KW-0812">Transmembrane</keyword>
<dbReference type="GO" id="GO:0005886">
    <property type="term" value="C:plasma membrane"/>
    <property type="evidence" value="ECO:0007669"/>
    <property type="project" value="TreeGrafter"/>
</dbReference>
<accession>A0A1L9PNG0</accession>
<keyword evidence="3 5" id="KW-1133">Transmembrane helix</keyword>
<dbReference type="EMBL" id="KV878130">
    <property type="protein sequence ID" value="OJJ03060.1"/>
    <property type="molecule type" value="Genomic_DNA"/>
</dbReference>
<dbReference type="Pfam" id="PF04479">
    <property type="entry name" value="RTA1"/>
    <property type="match status" value="1"/>
</dbReference>
<name>A0A1L9PNG0_ASPVE</name>
<feature type="transmembrane region" description="Helical" evidence="5">
    <location>
        <begin position="50"/>
        <end position="71"/>
    </location>
</feature>
<evidence type="ECO:0008006" key="8">
    <source>
        <dbReference type="Google" id="ProtNLM"/>
    </source>
</evidence>
<evidence type="ECO:0000256" key="2">
    <source>
        <dbReference type="ARBA" id="ARBA00022692"/>
    </source>
</evidence>
<keyword evidence="7" id="KW-1185">Reference proteome</keyword>
<feature type="transmembrane region" description="Helical" evidence="5">
    <location>
        <begin position="257"/>
        <end position="275"/>
    </location>
</feature>
<dbReference type="VEuPathDB" id="FungiDB:ASPVEDRAFT_72816"/>
<dbReference type="PANTHER" id="PTHR31465:SF30">
    <property type="entry name" value="DOMAIN PROTEIN, PUTATIVE-RELATED"/>
    <property type="match status" value="1"/>
</dbReference>
<evidence type="ECO:0000256" key="4">
    <source>
        <dbReference type="ARBA" id="ARBA00023136"/>
    </source>
</evidence>
<evidence type="ECO:0000313" key="7">
    <source>
        <dbReference type="Proteomes" id="UP000184073"/>
    </source>
</evidence>
<comment type="subcellular location">
    <subcellularLocation>
        <location evidence="1">Membrane</location>
        <topology evidence="1">Multi-pass membrane protein</topology>
    </subcellularLocation>
</comment>
<keyword evidence="4 5" id="KW-0472">Membrane</keyword>
<protein>
    <recommendedName>
        <fullName evidence="8">RTA1 domain protein</fullName>
    </recommendedName>
</protein>
<reference evidence="7" key="1">
    <citation type="journal article" date="2017" name="Genome Biol.">
        <title>Comparative genomics reveals high biological diversity and specific adaptations in the industrially and medically important fungal genus Aspergillus.</title>
        <authorList>
            <person name="de Vries R.P."/>
            <person name="Riley R."/>
            <person name="Wiebenga A."/>
            <person name="Aguilar-Osorio G."/>
            <person name="Amillis S."/>
            <person name="Uchima C.A."/>
            <person name="Anderluh G."/>
            <person name="Asadollahi M."/>
            <person name="Askin M."/>
            <person name="Barry K."/>
            <person name="Battaglia E."/>
            <person name="Bayram O."/>
            <person name="Benocci T."/>
            <person name="Braus-Stromeyer S.A."/>
            <person name="Caldana C."/>
            <person name="Canovas D."/>
            <person name="Cerqueira G.C."/>
            <person name="Chen F."/>
            <person name="Chen W."/>
            <person name="Choi C."/>
            <person name="Clum A."/>
            <person name="Dos Santos R.A."/>
            <person name="Damasio A.R."/>
            <person name="Diallinas G."/>
            <person name="Emri T."/>
            <person name="Fekete E."/>
            <person name="Flipphi M."/>
            <person name="Freyberg S."/>
            <person name="Gallo A."/>
            <person name="Gournas C."/>
            <person name="Habgood R."/>
            <person name="Hainaut M."/>
            <person name="Harispe M.L."/>
            <person name="Henrissat B."/>
            <person name="Hilden K.S."/>
            <person name="Hope R."/>
            <person name="Hossain A."/>
            <person name="Karabika E."/>
            <person name="Karaffa L."/>
            <person name="Karanyi Z."/>
            <person name="Krasevec N."/>
            <person name="Kuo A."/>
            <person name="Kusch H."/>
            <person name="LaButti K."/>
            <person name="Lagendijk E.L."/>
            <person name="Lapidus A."/>
            <person name="Levasseur A."/>
            <person name="Lindquist E."/>
            <person name="Lipzen A."/>
            <person name="Logrieco A.F."/>
            <person name="MacCabe A."/>
            <person name="Maekelae M.R."/>
            <person name="Malavazi I."/>
            <person name="Melin P."/>
            <person name="Meyer V."/>
            <person name="Mielnichuk N."/>
            <person name="Miskei M."/>
            <person name="Molnar A.P."/>
            <person name="Mule G."/>
            <person name="Ngan C.Y."/>
            <person name="Orejas M."/>
            <person name="Orosz E."/>
            <person name="Ouedraogo J.P."/>
            <person name="Overkamp K.M."/>
            <person name="Park H.-S."/>
            <person name="Perrone G."/>
            <person name="Piumi F."/>
            <person name="Punt P.J."/>
            <person name="Ram A.F."/>
            <person name="Ramon A."/>
            <person name="Rauscher S."/>
            <person name="Record E."/>
            <person name="Riano-Pachon D.M."/>
            <person name="Robert V."/>
            <person name="Roehrig J."/>
            <person name="Ruller R."/>
            <person name="Salamov A."/>
            <person name="Salih N.S."/>
            <person name="Samson R.A."/>
            <person name="Sandor E."/>
            <person name="Sanguinetti M."/>
            <person name="Schuetze T."/>
            <person name="Sepcic K."/>
            <person name="Shelest E."/>
            <person name="Sherlock G."/>
            <person name="Sophianopoulou V."/>
            <person name="Squina F.M."/>
            <person name="Sun H."/>
            <person name="Susca A."/>
            <person name="Todd R.B."/>
            <person name="Tsang A."/>
            <person name="Unkles S.E."/>
            <person name="van de Wiele N."/>
            <person name="van Rossen-Uffink D."/>
            <person name="Oliveira J.V."/>
            <person name="Vesth T.C."/>
            <person name="Visser J."/>
            <person name="Yu J.-H."/>
            <person name="Zhou M."/>
            <person name="Andersen M.R."/>
            <person name="Archer D.B."/>
            <person name="Baker S.E."/>
            <person name="Benoit I."/>
            <person name="Brakhage A.A."/>
            <person name="Braus G.H."/>
            <person name="Fischer R."/>
            <person name="Frisvad J.C."/>
            <person name="Goldman G.H."/>
            <person name="Houbraken J."/>
            <person name="Oakley B."/>
            <person name="Pocsi I."/>
            <person name="Scazzocchio C."/>
            <person name="Seiboth B."/>
            <person name="vanKuyk P.A."/>
            <person name="Wortman J."/>
            <person name="Dyer P.S."/>
            <person name="Grigoriev I.V."/>
        </authorList>
    </citation>
    <scope>NUCLEOTIDE SEQUENCE [LARGE SCALE GENOMIC DNA]</scope>
    <source>
        <strain evidence="7">CBS 583.65</strain>
    </source>
</reference>
<dbReference type="AlphaFoldDB" id="A0A1L9PNG0"/>
<dbReference type="PANTHER" id="PTHR31465">
    <property type="entry name" value="PROTEIN RTA1-RELATED"/>
    <property type="match status" value="1"/>
</dbReference>
<evidence type="ECO:0000256" key="1">
    <source>
        <dbReference type="ARBA" id="ARBA00004141"/>
    </source>
</evidence>
<proteinExistence type="predicted"/>
<evidence type="ECO:0000256" key="3">
    <source>
        <dbReference type="ARBA" id="ARBA00022989"/>
    </source>
</evidence>
<feature type="transmembrane region" description="Helical" evidence="5">
    <location>
        <begin position="219"/>
        <end position="237"/>
    </location>
</feature>
<feature type="transmembrane region" description="Helical" evidence="5">
    <location>
        <begin position="83"/>
        <end position="106"/>
    </location>
</feature>
<feature type="transmembrane region" description="Helical" evidence="5">
    <location>
        <begin position="167"/>
        <end position="189"/>
    </location>
</feature>
<evidence type="ECO:0000313" key="6">
    <source>
        <dbReference type="EMBL" id="OJJ03060.1"/>
    </source>
</evidence>
<evidence type="ECO:0000256" key="5">
    <source>
        <dbReference type="SAM" id="Phobius"/>
    </source>
</evidence>
<feature type="transmembrane region" description="Helical" evidence="5">
    <location>
        <begin position="126"/>
        <end position="147"/>
    </location>
</feature>